<evidence type="ECO:0000313" key="8">
    <source>
        <dbReference type="EnsemblMetazoa" id="LLOJ004722-PA"/>
    </source>
</evidence>
<name>A0A1B0CJL9_LUTLO</name>
<reference evidence="8" key="1">
    <citation type="submission" date="2020-05" db="UniProtKB">
        <authorList>
            <consortium name="EnsemblMetazoa"/>
        </authorList>
    </citation>
    <scope>IDENTIFICATION</scope>
    <source>
        <strain evidence="8">Jacobina</strain>
    </source>
</reference>
<evidence type="ECO:0008006" key="10">
    <source>
        <dbReference type="Google" id="ProtNLM"/>
    </source>
</evidence>
<dbReference type="InterPro" id="IPR000242">
    <property type="entry name" value="PTP_cat"/>
</dbReference>
<dbReference type="EMBL" id="AJWK01014735">
    <property type="status" value="NOT_ANNOTATED_CDS"/>
    <property type="molecule type" value="Genomic_DNA"/>
</dbReference>
<dbReference type="EMBL" id="AJWK01014737">
    <property type="status" value="NOT_ANNOTATED_CDS"/>
    <property type="molecule type" value="Genomic_DNA"/>
</dbReference>
<feature type="compositionally biased region" description="Low complexity" evidence="5">
    <location>
        <begin position="955"/>
        <end position="981"/>
    </location>
</feature>
<dbReference type="PANTHER" id="PTHR23030:SF30">
    <property type="entry name" value="TYROSINE-PROTEIN PHOSPHATASE NON-RECEPTOR TYPE 23"/>
    <property type="match status" value="1"/>
</dbReference>
<feature type="domain" description="Tyrosine-protein phosphatase" evidence="6">
    <location>
        <begin position="1464"/>
        <end position="1697"/>
    </location>
</feature>
<dbReference type="Pfam" id="PF03097">
    <property type="entry name" value="BRO1"/>
    <property type="match status" value="1"/>
</dbReference>
<feature type="region of interest" description="Disordered" evidence="5">
    <location>
        <begin position="678"/>
        <end position="712"/>
    </location>
</feature>
<keyword evidence="3" id="KW-0963">Cytoplasm</keyword>
<dbReference type="Gene3D" id="1.20.140.50">
    <property type="entry name" value="alix/aip1 like domains"/>
    <property type="match status" value="1"/>
</dbReference>
<dbReference type="Gene3D" id="1.25.40.280">
    <property type="entry name" value="alix/aip1 like domains"/>
    <property type="match status" value="2"/>
</dbReference>
<dbReference type="Proteomes" id="UP000092461">
    <property type="component" value="Unassembled WGS sequence"/>
</dbReference>
<evidence type="ECO:0000259" key="6">
    <source>
        <dbReference type="PROSITE" id="PS50055"/>
    </source>
</evidence>
<protein>
    <recommendedName>
        <fullName evidence="10">Tyrosine-protein phosphatase non-receptor type 23</fullName>
    </recommendedName>
</protein>
<dbReference type="Pfam" id="PF13949">
    <property type="entry name" value="ALIX_LYPXL_bnd"/>
    <property type="match status" value="1"/>
</dbReference>
<evidence type="ECO:0000313" key="9">
    <source>
        <dbReference type="Proteomes" id="UP000092461"/>
    </source>
</evidence>
<dbReference type="GO" id="GO:0045022">
    <property type="term" value="P:early endosome to late endosome transport"/>
    <property type="evidence" value="ECO:0007669"/>
    <property type="project" value="TreeGrafter"/>
</dbReference>
<proteinExistence type="predicted"/>
<comment type="subcellular location">
    <subcellularLocation>
        <location evidence="2">Cytoplasm</location>
    </subcellularLocation>
    <subcellularLocation>
        <location evidence="1">Endosome</location>
    </subcellularLocation>
</comment>
<dbReference type="SMART" id="SM01041">
    <property type="entry name" value="BRO1"/>
    <property type="match status" value="1"/>
</dbReference>
<organism evidence="8 9">
    <name type="scientific">Lutzomyia longipalpis</name>
    <name type="common">Sand fly</name>
    <dbReference type="NCBI Taxonomy" id="7200"/>
    <lineage>
        <taxon>Eukaryota</taxon>
        <taxon>Metazoa</taxon>
        <taxon>Ecdysozoa</taxon>
        <taxon>Arthropoda</taxon>
        <taxon>Hexapoda</taxon>
        <taxon>Insecta</taxon>
        <taxon>Pterygota</taxon>
        <taxon>Neoptera</taxon>
        <taxon>Endopterygota</taxon>
        <taxon>Diptera</taxon>
        <taxon>Nematocera</taxon>
        <taxon>Psychodoidea</taxon>
        <taxon>Psychodidae</taxon>
        <taxon>Lutzomyia</taxon>
        <taxon>Lutzomyia</taxon>
    </lineage>
</organism>
<dbReference type="GO" id="GO:0004725">
    <property type="term" value="F:protein tyrosine phosphatase activity"/>
    <property type="evidence" value="ECO:0007669"/>
    <property type="project" value="InterPro"/>
</dbReference>
<dbReference type="PRINTS" id="PR00700">
    <property type="entry name" value="PRTYPHPHTASE"/>
</dbReference>
<dbReference type="InterPro" id="IPR038499">
    <property type="entry name" value="BRO1_sf"/>
</dbReference>
<dbReference type="SMART" id="SM00194">
    <property type="entry name" value="PTPc"/>
    <property type="match status" value="1"/>
</dbReference>
<feature type="region of interest" description="Disordered" evidence="5">
    <location>
        <begin position="795"/>
        <end position="835"/>
    </location>
</feature>
<dbReference type="InterPro" id="IPR025304">
    <property type="entry name" value="ALIX_V_dom"/>
</dbReference>
<dbReference type="VEuPathDB" id="VectorBase:LLONM1_001310"/>
<dbReference type="Pfam" id="PF00102">
    <property type="entry name" value="Y_phosphatase"/>
    <property type="match status" value="1"/>
</dbReference>
<dbReference type="PROSITE" id="PS50055">
    <property type="entry name" value="TYR_PHOSPHATASE_PTP"/>
    <property type="match status" value="1"/>
</dbReference>
<evidence type="ECO:0000256" key="5">
    <source>
        <dbReference type="SAM" id="MobiDB-lite"/>
    </source>
</evidence>
<dbReference type="GO" id="GO:0043328">
    <property type="term" value="P:protein transport to vacuole involved in ubiquitin-dependent protein catabolic process via the multivesicular body sorting pathway"/>
    <property type="evidence" value="ECO:0007669"/>
    <property type="project" value="TreeGrafter"/>
</dbReference>
<keyword evidence="9" id="KW-1185">Reference proteome</keyword>
<feature type="compositionally biased region" description="Low complexity" evidence="5">
    <location>
        <begin position="688"/>
        <end position="701"/>
    </location>
</feature>
<keyword evidence="4" id="KW-0967">Endosome</keyword>
<dbReference type="InterPro" id="IPR029021">
    <property type="entry name" value="Prot-tyrosine_phosphatase-like"/>
</dbReference>
<dbReference type="Gene3D" id="1.20.120.560">
    <property type="entry name" value="alix/aip1 in complex with the ypdl late domain"/>
    <property type="match status" value="2"/>
</dbReference>
<feature type="region of interest" description="Disordered" evidence="5">
    <location>
        <begin position="1034"/>
        <end position="1061"/>
    </location>
</feature>
<evidence type="ECO:0000259" key="7">
    <source>
        <dbReference type="PROSITE" id="PS51180"/>
    </source>
</evidence>
<feature type="domain" description="BRO1" evidence="7">
    <location>
        <begin position="8"/>
        <end position="427"/>
    </location>
</feature>
<feature type="compositionally biased region" description="Low complexity" evidence="5">
    <location>
        <begin position="801"/>
        <end position="835"/>
    </location>
</feature>
<dbReference type="Gene3D" id="3.90.190.10">
    <property type="entry name" value="Protein tyrosine phosphatase superfamily"/>
    <property type="match status" value="1"/>
</dbReference>
<dbReference type="SUPFAM" id="SSF52799">
    <property type="entry name" value="(Phosphotyrosine protein) phosphatases II"/>
    <property type="match status" value="1"/>
</dbReference>
<dbReference type="GO" id="GO:0005768">
    <property type="term" value="C:endosome"/>
    <property type="evidence" value="ECO:0007669"/>
    <property type="project" value="UniProtKB-SubCell"/>
</dbReference>
<dbReference type="SMART" id="SM00404">
    <property type="entry name" value="PTPc_motif"/>
    <property type="match status" value="1"/>
</dbReference>
<feature type="region of interest" description="Disordered" evidence="5">
    <location>
        <begin position="853"/>
        <end position="890"/>
    </location>
</feature>
<evidence type="ECO:0000256" key="2">
    <source>
        <dbReference type="ARBA" id="ARBA00004496"/>
    </source>
</evidence>
<dbReference type="EnsemblMetazoa" id="LLOJ004722-RA">
    <property type="protein sequence ID" value="LLOJ004722-PA"/>
    <property type="gene ID" value="LLOJ004722"/>
</dbReference>
<sequence length="1741" mass="191690">MEAVPRLPMLSFDVKQSHEPTSFTSLKRYIAELYHEDPESYAKEFHALESLRNSAVRATRDTEGCSTIKRYYCQLHSLVHRFMSHTTEHVPLSFAWKELYSGTAATYTDINQEMAAVLYNAGALHTQLGAAETRTSEEGMKLVCTHFQCAAWIFGHLRDNFKNTEMSDLSGDLLLFMQQLSFAQAHECILEKSLTDNRKAATVATVACLIVNFYNVALAALTTGGDDGIVCETVGSRTYKEWKRYVKFKIAYLTAILYPVSGGNNAEDGVKRVTLFQAAFDRLDEARKESKGMPNQEQIAEALTFTMDVIEAKRNAAKKENEYIYHEQVPDLATIPAVKAKRNAAKKENEYIYHEQVPDLATIPAVEKKLMMNGIGFNPSDPEYVNNDIFHRLVPMEAHEGSSLYSEEKAALLRHIGAKVEEKDDKLNAFSCSDVESMLQEIRDMLDEEDAREKSYQKTMGARPSGHFSELIREYQKYHEAHNKAGESNETLRKAMGLHVSNLKTLAQPLNDITALVPTNKDAADESHFAELKHLLGKVNTMKAQRATLVQKFRDAVTADDITGKIVTWEKKLEKLFKKELAKHDKCVALIEQNLAAQDNILKALTDAYAKCAPQMKAVVETKHKREHFFSSLAASYDIYEDLLGKSVKGLEFYRKLQGNIQKLLARIKAARDVQEEERQQRLKSTNIAPSPSHSIPESIPTAATLSTNKSGPKLKDYLKSGTLQLPSGTPGVVTTETAYIPPAIRPNPLGSENTSTSTCVTTTTSDKFMSQTVLGGYQNTYYQAADPGLQQGYGSAGNLYQTDSGQQQQQQQQQQQYYMQQPQQSLGQSTQNQTGFTNPIYQSQFYYTTAQGATSQSGGGSIHDTFTNPVTQTSASNYQPPLQSSADNTLQHPMYGYYGDQALGYSDASSVNSYSAGVQQAPPITTHSSGNNADGGHLSTYIDPQQAYYNQNPYNSYQTTYSTTTDQQNQTYYQQQQQQQPIASPGLPASSGEGVPNSQAAAAIGNLTQQVAGWSLNQTANQTYSTSQAWDASGNYGQGQKTSDTPAHADASKNQYGYSTTNQYEGGGNVGQMYGQMYGGSAANDPYSAYNQQQIATAQYGATSQPYSQLDTSQMGVSNYPQNQYSGQTQSYASHPGYMYNQLTGEYQYASGYQVDAAAMTQYAHNHYSSAGQSAYGQTIASPSYNSAVSPHDASQMASMVQHVSSTTGQVALQPAPAATNIESSSSVAPPTVSAPAAAPISIAPTPSPATAVGVPASPAKSSNFDLLSGIDFSTPEIPTTPLLQPKVVSADVPSSKVETNNEEVLGKKIPAKEASVQEVKMEKNPLEVLDALEAAAPADVVAKPIQPHFERKQSADSASILSQLESLDQSFSETSSVKNDDFAINEGILGKYRDALDDPTVRKWFHKEVERMEKFIEGINIKTLNGSTPLDTKWKELQDLLVKDESKRTITVAKWFYEKNWKNLKEDYVPYDHARVVLPTETEDYINAAYVKELGPGCPQLILAQTPKSTTFKDFWFMVWSQKSQLVVCLHPPAEILDTFWPTQLNAEVTHGDFSVTLMRQFDLSHCTELSLKVTMLGSDAIHYCSLLQMKAPWGKGSCSHILGIAQNVIDALRRLQSQDGGGGGKSWPVVINSLTGADRSGCLSVAITAILGAQARRPVLINVIDVWFRICSQRKGALEDAENLLLSYKIVLQHGHELLNKHGIMTSHQLKTAQTAAVEAKQEILDPLSQLDPLWKLK</sequence>
<feature type="compositionally biased region" description="Polar residues" evidence="5">
    <location>
        <begin position="865"/>
        <end position="890"/>
    </location>
</feature>
<accession>A0A1B0CJL9</accession>
<feature type="region of interest" description="Disordered" evidence="5">
    <location>
        <begin position="915"/>
        <end position="998"/>
    </location>
</feature>
<dbReference type="EMBL" id="AJWK01014736">
    <property type="status" value="NOT_ANNOTATED_CDS"/>
    <property type="molecule type" value="Genomic_DNA"/>
</dbReference>
<dbReference type="InterPro" id="IPR004328">
    <property type="entry name" value="BRO1_dom"/>
</dbReference>
<dbReference type="VEuPathDB" id="VectorBase:LLOJ004722"/>
<evidence type="ECO:0000256" key="4">
    <source>
        <dbReference type="ARBA" id="ARBA00022753"/>
    </source>
</evidence>
<feature type="compositionally biased region" description="Polar residues" evidence="5">
    <location>
        <begin position="915"/>
        <end position="933"/>
    </location>
</feature>
<dbReference type="PROSITE" id="PS51180">
    <property type="entry name" value="BRO1"/>
    <property type="match status" value="1"/>
</dbReference>
<dbReference type="EMBL" id="AJWK01014734">
    <property type="status" value="NOT_ANNOTATED_CDS"/>
    <property type="molecule type" value="Genomic_DNA"/>
</dbReference>
<dbReference type="InterPro" id="IPR003595">
    <property type="entry name" value="Tyr_Pase_cat"/>
</dbReference>
<evidence type="ECO:0000256" key="1">
    <source>
        <dbReference type="ARBA" id="ARBA00004177"/>
    </source>
</evidence>
<dbReference type="PANTHER" id="PTHR23030">
    <property type="entry name" value="PCD6 INTERACTING PROTEIN-RELATED"/>
    <property type="match status" value="1"/>
</dbReference>
<dbReference type="GO" id="GO:0032456">
    <property type="term" value="P:endocytic recycling"/>
    <property type="evidence" value="ECO:0007669"/>
    <property type="project" value="TreeGrafter"/>
</dbReference>
<feature type="compositionally biased region" description="Polar residues" evidence="5">
    <location>
        <begin position="702"/>
        <end position="711"/>
    </location>
</feature>
<evidence type="ECO:0000256" key="3">
    <source>
        <dbReference type="ARBA" id="ARBA00022490"/>
    </source>
</evidence>
<dbReference type="CDD" id="cd00047">
    <property type="entry name" value="PTPc"/>
    <property type="match status" value="1"/>
</dbReference>